<gene>
    <name evidence="2" type="ORF">DL762_009447</name>
</gene>
<reference evidence="2 3" key="1">
    <citation type="submission" date="2018-06" db="EMBL/GenBank/DDBJ databases">
        <title>Complete Genomes of Monosporascus.</title>
        <authorList>
            <person name="Robinson A.J."/>
            <person name="Natvig D.O."/>
        </authorList>
    </citation>
    <scope>NUCLEOTIDE SEQUENCE [LARGE SCALE GENOMIC DNA]</scope>
    <source>
        <strain evidence="2 3">CBS 609.92</strain>
    </source>
</reference>
<sequence>MENQHDTSRSRVELVASTGDITVQDTSRAASYSSADLDDHDQIRGYFETAQWTADGTTVLTYSSTNLVSGYIVPEDLLAPKTSPLHLTPQTTIQLPEPSNVLASAPYFTLSEPYTNQILISARDHPIQLYYLTPNASSSSSASPPHSPAASYPFTKARSETFLSATSLIWPGSGSHFIAGARNLLAKFDVSRPGASSEPVLRIKTIPSERHLSKGGGVGMRGTVSALGAQPPEAGSGASLVAAGTWTRWVGLYDFAQAGACVATWSIASASDSTDSETGEAAAQRAIGGGGVTQTIWSPCGRYLLVGERRSRGVLVYDVRVAGRLLGWLEGPEARGNQRVLCDVFPGQQQDGGFEVWSGTSTHGLVRVWEGVGMREGPHGPSWEWRAHDPHSTVGAACVHPSGTVVATCSGSWAFDEEDRRGGSAAASGTDGGSSSEGNDSAGDSGWTAWMRRRNMESSLKIWSLAGSSQAEKVPEQPVGGELGADGL</sequence>
<evidence type="ECO:0000313" key="3">
    <source>
        <dbReference type="Proteomes" id="UP000294003"/>
    </source>
</evidence>
<dbReference type="EMBL" id="QJNS01000494">
    <property type="protein sequence ID" value="RYO77149.1"/>
    <property type="molecule type" value="Genomic_DNA"/>
</dbReference>
<feature type="compositionally biased region" description="Low complexity" evidence="1">
    <location>
        <begin position="423"/>
        <end position="446"/>
    </location>
</feature>
<evidence type="ECO:0000313" key="2">
    <source>
        <dbReference type="EMBL" id="RYO77149.1"/>
    </source>
</evidence>
<dbReference type="InterPro" id="IPR036322">
    <property type="entry name" value="WD40_repeat_dom_sf"/>
</dbReference>
<evidence type="ECO:0008006" key="4">
    <source>
        <dbReference type="Google" id="ProtNLM"/>
    </source>
</evidence>
<dbReference type="PANTHER" id="PTHR13211:SF0">
    <property type="entry name" value="TELOMERASE CAJAL BODY PROTEIN 1"/>
    <property type="match status" value="1"/>
</dbReference>
<comment type="caution">
    <text evidence="2">The sequence shown here is derived from an EMBL/GenBank/DDBJ whole genome shotgun (WGS) entry which is preliminary data.</text>
</comment>
<proteinExistence type="predicted"/>
<evidence type="ECO:0000256" key="1">
    <source>
        <dbReference type="SAM" id="MobiDB-lite"/>
    </source>
</evidence>
<dbReference type="InterPro" id="IPR051150">
    <property type="entry name" value="SWT21/TCAB1_mRNA_Telomere"/>
</dbReference>
<keyword evidence="3" id="KW-1185">Reference proteome</keyword>
<feature type="region of interest" description="Disordered" evidence="1">
    <location>
        <begin position="466"/>
        <end position="488"/>
    </location>
</feature>
<dbReference type="SUPFAM" id="SSF50978">
    <property type="entry name" value="WD40 repeat-like"/>
    <property type="match status" value="1"/>
</dbReference>
<protein>
    <recommendedName>
        <fullName evidence="4">Anaphase-promoting complex subunit 4 WD40 domain-containing protein</fullName>
    </recommendedName>
</protein>
<organism evidence="2 3">
    <name type="scientific">Monosporascus cannonballus</name>
    <dbReference type="NCBI Taxonomy" id="155416"/>
    <lineage>
        <taxon>Eukaryota</taxon>
        <taxon>Fungi</taxon>
        <taxon>Dikarya</taxon>
        <taxon>Ascomycota</taxon>
        <taxon>Pezizomycotina</taxon>
        <taxon>Sordariomycetes</taxon>
        <taxon>Xylariomycetidae</taxon>
        <taxon>Xylariales</taxon>
        <taxon>Xylariales incertae sedis</taxon>
        <taxon>Monosporascus</taxon>
    </lineage>
</organism>
<dbReference type="Proteomes" id="UP000294003">
    <property type="component" value="Unassembled WGS sequence"/>
</dbReference>
<feature type="region of interest" description="Disordered" evidence="1">
    <location>
        <begin position="420"/>
        <end position="450"/>
    </location>
</feature>
<dbReference type="Gene3D" id="2.130.10.10">
    <property type="entry name" value="YVTN repeat-like/Quinoprotein amine dehydrogenase"/>
    <property type="match status" value="1"/>
</dbReference>
<dbReference type="PANTHER" id="PTHR13211">
    <property type="entry name" value="TELOMERASE CAJAL BODY PROTEIN 1"/>
    <property type="match status" value="1"/>
</dbReference>
<name>A0ABY0GU77_9PEZI</name>
<dbReference type="InterPro" id="IPR015943">
    <property type="entry name" value="WD40/YVTN_repeat-like_dom_sf"/>
</dbReference>
<accession>A0ABY0GU77</accession>